<dbReference type="RefSeq" id="WP_344884367.1">
    <property type="nucleotide sequence ID" value="NZ_BAABCJ010000005.1"/>
</dbReference>
<dbReference type="EMBL" id="BAABCJ010000005">
    <property type="protein sequence ID" value="GAA3707844.1"/>
    <property type="molecule type" value="Genomic_DNA"/>
</dbReference>
<organism evidence="2 3">
    <name type="scientific">Zhihengliuella alba</name>
    <dbReference type="NCBI Taxonomy" id="547018"/>
    <lineage>
        <taxon>Bacteria</taxon>
        <taxon>Bacillati</taxon>
        <taxon>Actinomycetota</taxon>
        <taxon>Actinomycetes</taxon>
        <taxon>Micrococcales</taxon>
        <taxon>Micrococcaceae</taxon>
        <taxon>Zhihengliuella</taxon>
    </lineage>
</organism>
<gene>
    <name evidence="2" type="ORF">GCM10022377_22120</name>
</gene>
<accession>A0ABP7DQ07</accession>
<evidence type="ECO:0000313" key="3">
    <source>
        <dbReference type="Proteomes" id="UP001501536"/>
    </source>
</evidence>
<keyword evidence="3" id="KW-1185">Reference proteome</keyword>
<feature type="region of interest" description="Disordered" evidence="1">
    <location>
        <begin position="263"/>
        <end position="291"/>
    </location>
</feature>
<name>A0ABP7DQ07_9MICC</name>
<feature type="region of interest" description="Disordered" evidence="1">
    <location>
        <begin position="470"/>
        <end position="509"/>
    </location>
</feature>
<dbReference type="InterPro" id="IPR029058">
    <property type="entry name" value="AB_hydrolase_fold"/>
</dbReference>
<feature type="compositionally biased region" description="Polar residues" evidence="1">
    <location>
        <begin position="263"/>
        <end position="289"/>
    </location>
</feature>
<proteinExistence type="predicted"/>
<evidence type="ECO:0000313" key="2">
    <source>
        <dbReference type="EMBL" id="GAA3707844.1"/>
    </source>
</evidence>
<comment type="caution">
    <text evidence="2">The sequence shown here is derived from an EMBL/GenBank/DDBJ whole genome shotgun (WGS) entry which is preliminary data.</text>
</comment>
<reference evidence="3" key="1">
    <citation type="journal article" date="2019" name="Int. J. Syst. Evol. Microbiol.">
        <title>The Global Catalogue of Microorganisms (GCM) 10K type strain sequencing project: providing services to taxonomists for standard genome sequencing and annotation.</title>
        <authorList>
            <consortium name="The Broad Institute Genomics Platform"/>
            <consortium name="The Broad Institute Genome Sequencing Center for Infectious Disease"/>
            <person name="Wu L."/>
            <person name="Ma J."/>
        </authorList>
    </citation>
    <scope>NUCLEOTIDE SEQUENCE [LARGE SCALE GENOMIC DNA]</scope>
    <source>
        <strain evidence="3">JCM 16961</strain>
    </source>
</reference>
<protein>
    <submittedName>
        <fullName evidence="2">Uncharacterized protein</fullName>
    </submittedName>
</protein>
<dbReference type="SUPFAM" id="SSF53474">
    <property type="entry name" value="alpha/beta-Hydrolases"/>
    <property type="match status" value="1"/>
</dbReference>
<evidence type="ECO:0000256" key="1">
    <source>
        <dbReference type="SAM" id="MobiDB-lite"/>
    </source>
</evidence>
<sequence length="509" mass="52784">MTDLIIRGGSRGDNPAAVVSYSKHELQQAQQLLGVVVGHLDAAADALGEAYRAAQGLHGFDAMISSELSGRLSGTLTRLRYLQSDVGSLIPLLALAEGHYDQTEWEINNDVVVSRDQLEGLLVSYVLESAGPYPSGRLARDLANHWPVYLTATLTLRLGRTGATAGRGEIFERMSGLTRDEEHGGVASPSPTERFARALDWGAQIGRQTARVEVAGIHEIEGAAAGTEGGTAKETKPGSIQAMLANQDAADERRSGPGAIAVSSTETASGTVHTVSLPGTQTGDGNASEENPWGTGGLVDGLTGDSRHATAAVLEALQGVGAAPGDRVVLTGYSQGGIHAANIAANELFQQQYDVAGVLTFGAPVGATDVPDDAYALHFQHAHDAVPGATGELTETSYNQLVVSSVEYAPGQSPGVDADSILSDAHALENYRHLALTGALSDDPDLQRVYGGLAGIYAGATSTRRYSVRLRRDTGAVGPRTAKGGGREEPAGGAAGERSRRPASRGGRG</sequence>
<dbReference type="Proteomes" id="UP001501536">
    <property type="component" value="Unassembled WGS sequence"/>
</dbReference>
<dbReference type="Gene3D" id="3.40.50.1820">
    <property type="entry name" value="alpha/beta hydrolase"/>
    <property type="match status" value="1"/>
</dbReference>